<protein>
    <recommendedName>
        <fullName evidence="4">DNA modification methylase</fullName>
    </recommendedName>
</protein>
<name>A0ABN2LTR8_9MICO</name>
<keyword evidence="3" id="KW-1185">Reference proteome</keyword>
<feature type="chain" id="PRO_5045154286" description="DNA modification methylase" evidence="1">
    <location>
        <begin position="27"/>
        <end position="186"/>
    </location>
</feature>
<dbReference type="Proteomes" id="UP001500851">
    <property type="component" value="Unassembled WGS sequence"/>
</dbReference>
<keyword evidence="1" id="KW-0732">Signal</keyword>
<dbReference type="EMBL" id="BAAAOB010000005">
    <property type="protein sequence ID" value="GAA1799068.1"/>
    <property type="molecule type" value="Genomic_DNA"/>
</dbReference>
<proteinExistence type="predicted"/>
<comment type="caution">
    <text evidence="2">The sequence shown here is derived from an EMBL/GenBank/DDBJ whole genome shotgun (WGS) entry which is preliminary data.</text>
</comment>
<accession>A0ABN2LTR8</accession>
<feature type="signal peptide" evidence="1">
    <location>
        <begin position="1"/>
        <end position="26"/>
    </location>
</feature>
<dbReference type="PROSITE" id="PS51257">
    <property type="entry name" value="PROKAR_LIPOPROTEIN"/>
    <property type="match status" value="1"/>
</dbReference>
<gene>
    <name evidence="2" type="ORF">GCM10009768_30130</name>
</gene>
<evidence type="ECO:0000313" key="3">
    <source>
        <dbReference type="Proteomes" id="UP001500851"/>
    </source>
</evidence>
<dbReference type="RefSeq" id="WP_344033460.1">
    <property type="nucleotide sequence ID" value="NZ_BAAAOB010000005.1"/>
</dbReference>
<reference evidence="2 3" key="1">
    <citation type="journal article" date="2019" name="Int. J. Syst. Evol. Microbiol.">
        <title>The Global Catalogue of Microorganisms (GCM) 10K type strain sequencing project: providing services to taxonomists for standard genome sequencing and annotation.</title>
        <authorList>
            <consortium name="The Broad Institute Genomics Platform"/>
            <consortium name="The Broad Institute Genome Sequencing Center for Infectious Disease"/>
            <person name="Wu L."/>
            <person name="Ma J."/>
        </authorList>
    </citation>
    <scope>NUCLEOTIDE SEQUENCE [LARGE SCALE GENOMIC DNA]</scope>
    <source>
        <strain evidence="2 3">JCM 14736</strain>
    </source>
</reference>
<evidence type="ECO:0000313" key="2">
    <source>
        <dbReference type="EMBL" id="GAA1799068.1"/>
    </source>
</evidence>
<organism evidence="2 3">
    <name type="scientific">Leucobacter iarius</name>
    <dbReference type="NCBI Taxonomy" id="333963"/>
    <lineage>
        <taxon>Bacteria</taxon>
        <taxon>Bacillati</taxon>
        <taxon>Actinomycetota</taxon>
        <taxon>Actinomycetes</taxon>
        <taxon>Micrococcales</taxon>
        <taxon>Microbacteriaceae</taxon>
        <taxon>Leucobacter</taxon>
    </lineage>
</organism>
<evidence type="ECO:0008006" key="4">
    <source>
        <dbReference type="Google" id="ProtNLM"/>
    </source>
</evidence>
<evidence type="ECO:0000256" key="1">
    <source>
        <dbReference type="SAM" id="SignalP"/>
    </source>
</evidence>
<sequence length="186" mass="19280">MKIRIASSIALAAALTLGATGCSLIAAQDTLIQYAPSDGVDANVNGVEVRNLMLVADESGEQQNVVFTGINAGEKAQQLTISFMADGQQVATSEFEVPAGTTKFGDPEGEQTPVLVKIPEAKAGTLVDAYLSTPGSAEVQHRVPVLDGSLKEYRPYVLTAEQIAKFSAPAEKAADAKSGAESTPAN</sequence>